<comment type="caution">
    <text evidence="2">The sequence shown here is derived from an EMBL/GenBank/DDBJ whole genome shotgun (WGS) entry which is preliminary data.</text>
</comment>
<evidence type="ECO:0000313" key="2">
    <source>
        <dbReference type="EMBL" id="KAB7726861.1"/>
    </source>
</evidence>
<sequence length="280" mass="31324">MAKKDFMSLMKEKTVDVRPSLLSAEENIKSQLVVFDELRNLIPPLTDDELAQLEQNILKHGVKDPLTIWETTQAKAGLGTSESPAFVLVDGHNRYQIVRKHGRDFRINLVHFDSLAEVKDYMIDYQLGRRNLTAEQASYLRGMRYNQQKTRRGSNLRADAPAVNIAEVLASEYGVSSRTIRRDGEFASTLEQLDPELKRDVLAGKLSKTAAQKLANQSSLANTPAETSSLSAESKNDKSARRIEALEGQIRKLTEKSLDTQNCLKLIQKANELLGLLSAK</sequence>
<dbReference type="RefSeq" id="WP_152126647.1">
    <property type="nucleotide sequence ID" value="NZ_WELI01000013.1"/>
</dbReference>
<accession>A0A7J5TT95</accession>
<reference evidence="2 3" key="1">
    <citation type="submission" date="2019-10" db="EMBL/GenBank/DDBJ databases">
        <title>Rudanella paleaurantiibacter sp. nov., isolated from sludge.</title>
        <authorList>
            <person name="Xu S.Q."/>
        </authorList>
    </citation>
    <scope>NUCLEOTIDE SEQUENCE [LARGE SCALE GENOMIC DNA]</scope>
    <source>
        <strain evidence="2 3">HX-22-17</strain>
    </source>
</reference>
<dbReference type="Proteomes" id="UP000488299">
    <property type="component" value="Unassembled WGS sequence"/>
</dbReference>
<protein>
    <recommendedName>
        <fullName evidence="4">ParB/Sulfiredoxin domain-containing protein</fullName>
    </recommendedName>
</protein>
<name>A0A7J5TT95_9BACT</name>
<feature type="compositionally biased region" description="Polar residues" evidence="1">
    <location>
        <begin position="214"/>
        <end position="233"/>
    </location>
</feature>
<dbReference type="InterPro" id="IPR036086">
    <property type="entry name" value="ParB/Sulfiredoxin_sf"/>
</dbReference>
<evidence type="ECO:0000313" key="3">
    <source>
        <dbReference type="Proteomes" id="UP000488299"/>
    </source>
</evidence>
<dbReference type="EMBL" id="WELI01000013">
    <property type="protein sequence ID" value="KAB7726861.1"/>
    <property type="molecule type" value="Genomic_DNA"/>
</dbReference>
<organism evidence="2 3">
    <name type="scientific">Rudanella paleaurantiibacter</name>
    <dbReference type="NCBI Taxonomy" id="2614655"/>
    <lineage>
        <taxon>Bacteria</taxon>
        <taxon>Pseudomonadati</taxon>
        <taxon>Bacteroidota</taxon>
        <taxon>Cytophagia</taxon>
        <taxon>Cytophagales</taxon>
        <taxon>Cytophagaceae</taxon>
        <taxon>Rudanella</taxon>
    </lineage>
</organism>
<evidence type="ECO:0000256" key="1">
    <source>
        <dbReference type="SAM" id="MobiDB-lite"/>
    </source>
</evidence>
<proteinExistence type="predicted"/>
<dbReference type="SUPFAM" id="SSF110849">
    <property type="entry name" value="ParB/Sulfiredoxin"/>
    <property type="match status" value="1"/>
</dbReference>
<gene>
    <name evidence="2" type="ORF">F5984_23400</name>
</gene>
<feature type="region of interest" description="Disordered" evidence="1">
    <location>
        <begin position="214"/>
        <end position="238"/>
    </location>
</feature>
<evidence type="ECO:0008006" key="4">
    <source>
        <dbReference type="Google" id="ProtNLM"/>
    </source>
</evidence>
<keyword evidence="3" id="KW-1185">Reference proteome</keyword>
<dbReference type="AlphaFoldDB" id="A0A7J5TT95"/>